<sequence>MNRRITALTATLLASAALAACSGSDEAPAPVNETTNDVDVIEEAPIENFAEPEPTPTPSATPTPIAAAPLPDEEQIIDDAESVGMTARVDRSESVGNTVAPVQ</sequence>
<evidence type="ECO:0008006" key="5">
    <source>
        <dbReference type="Google" id="ProtNLM"/>
    </source>
</evidence>
<organism evidence="3 4">
    <name type="scientific">Sphingomonas plantiphila</name>
    <dbReference type="NCBI Taxonomy" id="3163295"/>
    <lineage>
        <taxon>Bacteria</taxon>
        <taxon>Pseudomonadati</taxon>
        <taxon>Pseudomonadota</taxon>
        <taxon>Alphaproteobacteria</taxon>
        <taxon>Sphingomonadales</taxon>
        <taxon>Sphingomonadaceae</taxon>
        <taxon>Sphingomonas</taxon>
    </lineage>
</organism>
<keyword evidence="4" id="KW-1185">Reference proteome</keyword>
<evidence type="ECO:0000256" key="2">
    <source>
        <dbReference type="SAM" id="SignalP"/>
    </source>
</evidence>
<evidence type="ECO:0000313" key="4">
    <source>
        <dbReference type="Proteomes" id="UP001629244"/>
    </source>
</evidence>
<feature type="signal peptide" evidence="2">
    <location>
        <begin position="1"/>
        <end position="19"/>
    </location>
</feature>
<protein>
    <recommendedName>
        <fullName evidence="5">Secreted protein</fullName>
    </recommendedName>
</protein>
<feature type="region of interest" description="Disordered" evidence="1">
    <location>
        <begin position="47"/>
        <end position="103"/>
    </location>
</feature>
<name>A0ABW8YN70_9SPHN</name>
<dbReference type="PROSITE" id="PS51257">
    <property type="entry name" value="PROKAR_LIPOPROTEIN"/>
    <property type="match status" value="1"/>
</dbReference>
<dbReference type="Proteomes" id="UP001629244">
    <property type="component" value="Unassembled WGS sequence"/>
</dbReference>
<gene>
    <name evidence="3" type="ORF">ABS767_10320</name>
</gene>
<accession>A0ABW8YN70</accession>
<evidence type="ECO:0000256" key="1">
    <source>
        <dbReference type="SAM" id="MobiDB-lite"/>
    </source>
</evidence>
<proteinExistence type="predicted"/>
<reference evidence="3 4" key="1">
    <citation type="submission" date="2024-06" db="EMBL/GenBank/DDBJ databases">
        <authorList>
            <person name="Kaempfer P."/>
            <person name="Viver T."/>
        </authorList>
    </citation>
    <scope>NUCLEOTIDE SEQUENCE [LARGE SCALE GENOMIC DNA]</scope>
    <source>
        <strain evidence="3 4">ST-64</strain>
    </source>
</reference>
<feature type="chain" id="PRO_5047189158" description="Secreted protein" evidence="2">
    <location>
        <begin position="20"/>
        <end position="103"/>
    </location>
</feature>
<evidence type="ECO:0000313" key="3">
    <source>
        <dbReference type="EMBL" id="MFL9841360.1"/>
    </source>
</evidence>
<dbReference type="EMBL" id="JBELQC010000001">
    <property type="protein sequence ID" value="MFL9841360.1"/>
    <property type="molecule type" value="Genomic_DNA"/>
</dbReference>
<dbReference type="RefSeq" id="WP_408078269.1">
    <property type="nucleotide sequence ID" value="NZ_JBELQC010000001.1"/>
</dbReference>
<feature type="compositionally biased region" description="Acidic residues" evidence="1">
    <location>
        <begin position="71"/>
        <end position="81"/>
    </location>
</feature>
<keyword evidence="2" id="KW-0732">Signal</keyword>
<comment type="caution">
    <text evidence="3">The sequence shown here is derived from an EMBL/GenBank/DDBJ whole genome shotgun (WGS) entry which is preliminary data.</text>
</comment>